<keyword evidence="1" id="KW-0472">Membrane</keyword>
<gene>
    <name evidence="2" type="ORF">OH76DRAFT_635730</name>
</gene>
<keyword evidence="1" id="KW-0812">Transmembrane</keyword>
<evidence type="ECO:0000313" key="3">
    <source>
        <dbReference type="Proteomes" id="UP000256964"/>
    </source>
</evidence>
<feature type="transmembrane region" description="Helical" evidence="1">
    <location>
        <begin position="29"/>
        <end position="50"/>
    </location>
</feature>
<keyword evidence="1" id="KW-1133">Transmembrane helix</keyword>
<organism evidence="2 3">
    <name type="scientific">Lentinus brumalis</name>
    <dbReference type="NCBI Taxonomy" id="2498619"/>
    <lineage>
        <taxon>Eukaryota</taxon>
        <taxon>Fungi</taxon>
        <taxon>Dikarya</taxon>
        <taxon>Basidiomycota</taxon>
        <taxon>Agaricomycotina</taxon>
        <taxon>Agaricomycetes</taxon>
        <taxon>Polyporales</taxon>
        <taxon>Polyporaceae</taxon>
        <taxon>Lentinus</taxon>
    </lineage>
</organism>
<sequence>MSNTFSGTISDNSCCPQTTSGDFTKYYKIAVLVLGFTFCLATTAGPLFVARAIETSHPHLDRTGDDEGFDARTNKGRLLGSKRSSFRRTLRKTCRRGMEIGVTTVLAALAGAPPTINLAELTLPAPATACNHHRT</sequence>
<accession>A0A371D8M2</accession>
<dbReference type="Proteomes" id="UP000256964">
    <property type="component" value="Unassembled WGS sequence"/>
</dbReference>
<proteinExistence type="predicted"/>
<dbReference type="AlphaFoldDB" id="A0A371D8M2"/>
<name>A0A371D8M2_9APHY</name>
<reference evidence="2 3" key="1">
    <citation type="journal article" date="2018" name="Biotechnol. Biofuels">
        <title>Integrative visual omics of the white-rot fungus Polyporus brumalis exposes the biotechnological potential of its oxidative enzymes for delignifying raw plant biomass.</title>
        <authorList>
            <person name="Miyauchi S."/>
            <person name="Rancon A."/>
            <person name="Drula E."/>
            <person name="Hage H."/>
            <person name="Chaduli D."/>
            <person name="Favel A."/>
            <person name="Grisel S."/>
            <person name="Henrissat B."/>
            <person name="Herpoel-Gimbert I."/>
            <person name="Ruiz-Duenas F.J."/>
            <person name="Chevret D."/>
            <person name="Hainaut M."/>
            <person name="Lin J."/>
            <person name="Wang M."/>
            <person name="Pangilinan J."/>
            <person name="Lipzen A."/>
            <person name="Lesage-Meessen L."/>
            <person name="Navarro D."/>
            <person name="Riley R."/>
            <person name="Grigoriev I.V."/>
            <person name="Zhou S."/>
            <person name="Raouche S."/>
            <person name="Rosso M.N."/>
        </authorList>
    </citation>
    <scope>NUCLEOTIDE SEQUENCE [LARGE SCALE GENOMIC DNA]</scope>
    <source>
        <strain evidence="2 3">BRFM 1820</strain>
    </source>
</reference>
<evidence type="ECO:0000256" key="1">
    <source>
        <dbReference type="SAM" id="Phobius"/>
    </source>
</evidence>
<keyword evidence="3" id="KW-1185">Reference proteome</keyword>
<protein>
    <submittedName>
        <fullName evidence="2">Uncharacterized protein</fullName>
    </submittedName>
</protein>
<dbReference type="EMBL" id="KZ857409">
    <property type="protein sequence ID" value="RDX48868.1"/>
    <property type="molecule type" value="Genomic_DNA"/>
</dbReference>
<evidence type="ECO:0000313" key="2">
    <source>
        <dbReference type="EMBL" id="RDX48868.1"/>
    </source>
</evidence>